<dbReference type="EMBL" id="FXTI01000002">
    <property type="protein sequence ID" value="SMO45710.1"/>
    <property type="molecule type" value="Genomic_DNA"/>
</dbReference>
<keyword evidence="4" id="KW-1185">Reference proteome</keyword>
<protein>
    <recommendedName>
        <fullName evidence="2">HAAS transmembrane region domain-containing protein</fullName>
    </recommendedName>
</protein>
<feature type="transmembrane region" description="Helical" evidence="1">
    <location>
        <begin position="74"/>
        <end position="92"/>
    </location>
</feature>
<feature type="domain" description="HAAS transmembrane region" evidence="2">
    <location>
        <begin position="89"/>
        <end position="202"/>
    </location>
</feature>
<dbReference type="Proteomes" id="UP000315636">
    <property type="component" value="Unassembled WGS sequence"/>
</dbReference>
<keyword evidence="1" id="KW-1133">Transmembrane helix</keyword>
<sequence length="246" mass="28199">MSISKESREFIEDLRLYLISSGKNEKEIEEIAGELEDHLYEAEKDGKDINDIIGKTPREYMEQLANEMSFDFKGLLKFIPVTILGAISYILMGDALRGEMEYSLLDLIGYPFIFLFTLFLSATSFKYVASNEISKTKEWLIFWIVGSTPTVLFLAFIYWNENYDPVTYQVGTVGNVIAIVLSILIFIGISIWNKSWVFIIIPAILFLPQVLIEQTSLEENTKVILTGIFIPVCIMVYSLIVIRREK</sequence>
<keyword evidence="1" id="KW-0472">Membrane</keyword>
<keyword evidence="1" id="KW-0812">Transmembrane</keyword>
<dbReference type="RefSeq" id="WP_142504368.1">
    <property type="nucleotide sequence ID" value="NZ_FXTI01000002.1"/>
</dbReference>
<dbReference type="PANTHER" id="PTHR41307:SF1">
    <property type="entry name" value="MEMBRANE PROTEIN"/>
    <property type="match status" value="1"/>
</dbReference>
<evidence type="ECO:0000259" key="2">
    <source>
        <dbReference type="Pfam" id="PF08006"/>
    </source>
</evidence>
<dbReference type="SUPFAM" id="SSF158560">
    <property type="entry name" value="BH3980-like"/>
    <property type="match status" value="1"/>
</dbReference>
<dbReference type="Gene3D" id="1.10.1900.10">
    <property type="entry name" value="c-terminal domain of poly(a) binding protein"/>
    <property type="match status" value="1"/>
</dbReference>
<name>A0A521BG67_9BACL</name>
<reference evidence="3 4" key="1">
    <citation type="submission" date="2017-05" db="EMBL/GenBank/DDBJ databases">
        <authorList>
            <person name="Varghese N."/>
            <person name="Submissions S."/>
        </authorList>
    </citation>
    <scope>NUCLEOTIDE SEQUENCE [LARGE SCALE GENOMIC DNA]</scope>
    <source>
        <strain evidence="3 4">DSM 45474</strain>
    </source>
</reference>
<proteinExistence type="predicted"/>
<organism evidence="3 4">
    <name type="scientific">Melghirimyces algeriensis</name>
    <dbReference type="NCBI Taxonomy" id="910412"/>
    <lineage>
        <taxon>Bacteria</taxon>
        <taxon>Bacillati</taxon>
        <taxon>Bacillota</taxon>
        <taxon>Bacilli</taxon>
        <taxon>Bacillales</taxon>
        <taxon>Thermoactinomycetaceae</taxon>
        <taxon>Melghirimyces</taxon>
    </lineage>
</organism>
<feature type="transmembrane region" description="Helical" evidence="1">
    <location>
        <begin position="107"/>
        <end position="128"/>
    </location>
</feature>
<dbReference type="OrthoDB" id="1750748at2"/>
<feature type="transmembrane region" description="Helical" evidence="1">
    <location>
        <begin position="224"/>
        <end position="242"/>
    </location>
</feature>
<evidence type="ECO:0000313" key="4">
    <source>
        <dbReference type="Proteomes" id="UP000315636"/>
    </source>
</evidence>
<evidence type="ECO:0000313" key="3">
    <source>
        <dbReference type="EMBL" id="SMO45710.1"/>
    </source>
</evidence>
<dbReference type="InterPro" id="IPR012963">
    <property type="entry name" value="HAAS_TM"/>
</dbReference>
<feature type="transmembrane region" description="Helical" evidence="1">
    <location>
        <begin position="140"/>
        <end position="160"/>
    </location>
</feature>
<dbReference type="PANTHER" id="PTHR41307">
    <property type="entry name" value="MEMBRANE PROTEIN-RELATED"/>
    <property type="match status" value="1"/>
</dbReference>
<accession>A0A521BG67</accession>
<feature type="transmembrane region" description="Helical" evidence="1">
    <location>
        <begin position="166"/>
        <end position="189"/>
    </location>
</feature>
<dbReference type="Pfam" id="PF08006">
    <property type="entry name" value="HAAS_TM"/>
    <property type="match status" value="1"/>
</dbReference>
<feature type="transmembrane region" description="Helical" evidence="1">
    <location>
        <begin position="196"/>
        <end position="212"/>
    </location>
</feature>
<gene>
    <name evidence="3" type="ORF">SAMN06264849_10246</name>
</gene>
<dbReference type="AlphaFoldDB" id="A0A521BG67"/>
<evidence type="ECO:0000256" key="1">
    <source>
        <dbReference type="SAM" id="Phobius"/>
    </source>
</evidence>